<dbReference type="InterPro" id="IPR013989">
    <property type="entry name" value="Dev_and_cell_death_domain"/>
</dbReference>
<proteinExistence type="predicted"/>
<organism evidence="2 3">
    <name type="scientific">Sesamum angolense</name>
    <dbReference type="NCBI Taxonomy" id="2727404"/>
    <lineage>
        <taxon>Eukaryota</taxon>
        <taxon>Viridiplantae</taxon>
        <taxon>Streptophyta</taxon>
        <taxon>Embryophyta</taxon>
        <taxon>Tracheophyta</taxon>
        <taxon>Spermatophyta</taxon>
        <taxon>Magnoliopsida</taxon>
        <taxon>eudicotyledons</taxon>
        <taxon>Gunneridae</taxon>
        <taxon>Pentapetalae</taxon>
        <taxon>asterids</taxon>
        <taxon>lamiids</taxon>
        <taxon>Lamiales</taxon>
        <taxon>Pedaliaceae</taxon>
        <taxon>Sesamum</taxon>
    </lineage>
</organism>
<dbReference type="PROSITE" id="PS51222">
    <property type="entry name" value="DCD"/>
    <property type="match status" value="1"/>
</dbReference>
<dbReference type="GO" id="GO:0034976">
    <property type="term" value="P:response to endoplasmic reticulum stress"/>
    <property type="evidence" value="ECO:0007669"/>
    <property type="project" value="InterPro"/>
</dbReference>
<dbReference type="AlphaFoldDB" id="A0AAE1TAN2"/>
<dbReference type="PANTHER" id="PTHR46034">
    <property type="match status" value="1"/>
</dbReference>
<dbReference type="PANTHER" id="PTHR46034:SF32">
    <property type="entry name" value="DCD DOMAIN-CONTAINING PROTEIN NRP-B"/>
    <property type="match status" value="1"/>
</dbReference>
<evidence type="ECO:0000313" key="3">
    <source>
        <dbReference type="Proteomes" id="UP001289374"/>
    </source>
</evidence>
<evidence type="ECO:0000259" key="1">
    <source>
        <dbReference type="PROSITE" id="PS51222"/>
    </source>
</evidence>
<sequence length="165" mass="19056">MKSKVREKRKQFLYAIPQIQEYLRAFKPEIESFVEVAAYLPATTPYSPQPSTARPALLSNRSPPQLALSVHFSLFFLDDDLGLLPRYRDSVRAITPGLPLFLHYSTHQLHGIFEAARFGGTNVNPSVWEDKKNPAESRFFVQETYQKLLKEHVSHWEQRSRQPTA</sequence>
<dbReference type="Pfam" id="PF10539">
    <property type="entry name" value="Dev_Cell_Death"/>
    <property type="match status" value="1"/>
</dbReference>
<dbReference type="SMART" id="SM00767">
    <property type="entry name" value="DCD"/>
    <property type="match status" value="1"/>
</dbReference>
<dbReference type="EMBL" id="JACGWL010000332">
    <property type="protein sequence ID" value="KAK4384081.1"/>
    <property type="molecule type" value="Genomic_DNA"/>
</dbReference>
<reference evidence="2" key="2">
    <citation type="journal article" date="2024" name="Plant">
        <title>Genomic evolution and insights into agronomic trait innovations of Sesamum species.</title>
        <authorList>
            <person name="Miao H."/>
            <person name="Wang L."/>
            <person name="Qu L."/>
            <person name="Liu H."/>
            <person name="Sun Y."/>
            <person name="Le M."/>
            <person name="Wang Q."/>
            <person name="Wei S."/>
            <person name="Zheng Y."/>
            <person name="Lin W."/>
            <person name="Duan Y."/>
            <person name="Cao H."/>
            <person name="Xiong S."/>
            <person name="Wang X."/>
            <person name="Wei L."/>
            <person name="Li C."/>
            <person name="Ma Q."/>
            <person name="Ju M."/>
            <person name="Zhao R."/>
            <person name="Li G."/>
            <person name="Mu C."/>
            <person name="Tian Q."/>
            <person name="Mei H."/>
            <person name="Zhang T."/>
            <person name="Gao T."/>
            <person name="Zhang H."/>
        </authorList>
    </citation>
    <scope>NUCLEOTIDE SEQUENCE</scope>
    <source>
        <strain evidence="2">K16</strain>
    </source>
</reference>
<feature type="domain" description="DCD" evidence="1">
    <location>
        <begin position="58"/>
        <end position="165"/>
    </location>
</feature>
<evidence type="ECO:0000313" key="2">
    <source>
        <dbReference type="EMBL" id="KAK4384081.1"/>
    </source>
</evidence>
<protein>
    <submittedName>
        <fullName evidence="2">B2 protein</fullName>
    </submittedName>
</protein>
<comment type="caution">
    <text evidence="2">The sequence shown here is derived from an EMBL/GenBank/DDBJ whole genome shotgun (WGS) entry which is preliminary data.</text>
</comment>
<reference evidence="2" key="1">
    <citation type="submission" date="2020-06" db="EMBL/GenBank/DDBJ databases">
        <authorList>
            <person name="Li T."/>
            <person name="Hu X."/>
            <person name="Zhang T."/>
            <person name="Song X."/>
            <person name="Zhang H."/>
            <person name="Dai N."/>
            <person name="Sheng W."/>
            <person name="Hou X."/>
            <person name="Wei L."/>
        </authorList>
    </citation>
    <scope>NUCLEOTIDE SEQUENCE</scope>
    <source>
        <strain evidence="2">K16</strain>
        <tissue evidence="2">Leaf</tissue>
    </source>
</reference>
<accession>A0AAE1TAN2</accession>
<dbReference type="Proteomes" id="UP001289374">
    <property type="component" value="Unassembled WGS sequence"/>
</dbReference>
<dbReference type="InterPro" id="IPR044832">
    <property type="entry name" value="NRP-like"/>
</dbReference>
<name>A0AAE1TAN2_9LAMI</name>
<keyword evidence="3" id="KW-1185">Reference proteome</keyword>
<gene>
    <name evidence="2" type="ORF">Sango_3093600</name>
</gene>